<gene>
    <name evidence="2" type="primary">107364136</name>
</gene>
<dbReference type="EMBL" id="CAEY01000074">
    <property type="status" value="NOT_ANNOTATED_CDS"/>
    <property type="molecule type" value="Genomic_DNA"/>
</dbReference>
<dbReference type="eggNOG" id="KOG2714">
    <property type="taxonomic scope" value="Eukaryota"/>
</dbReference>
<dbReference type="SUPFAM" id="SSF54695">
    <property type="entry name" value="POZ domain"/>
    <property type="match status" value="1"/>
</dbReference>
<dbReference type="STRING" id="32264.T1KHB6"/>
<protein>
    <recommendedName>
        <fullName evidence="1">BTB domain-containing protein</fullName>
    </recommendedName>
</protein>
<dbReference type="Gene3D" id="3.30.710.10">
    <property type="entry name" value="Potassium Channel Kv1.1, Chain A"/>
    <property type="match status" value="1"/>
</dbReference>
<dbReference type="PROSITE" id="PS50097">
    <property type="entry name" value="BTB"/>
    <property type="match status" value="1"/>
</dbReference>
<dbReference type="PANTHER" id="PTHR15859">
    <property type="entry name" value="SETA BINDING PROTEIN 1"/>
    <property type="match status" value="1"/>
</dbReference>
<dbReference type="InterPro" id="IPR003131">
    <property type="entry name" value="T1-type_BTB"/>
</dbReference>
<reference evidence="3" key="1">
    <citation type="submission" date="2011-08" db="EMBL/GenBank/DDBJ databases">
        <authorList>
            <person name="Rombauts S."/>
        </authorList>
    </citation>
    <scope>NUCLEOTIDE SEQUENCE</scope>
    <source>
        <strain evidence="3">London</strain>
    </source>
</reference>
<sequence>MNPEPDEIVNLNVGGTRFSTSKRTLLSIPETFFTSLLSDHQQLINSLKDATGAFFIDRDPKVFTVILNYLRTRQLIHLDNIPIEVLLHEAEFYGLTPLVKRLKAYQDLAETNVCGGNVFFQGILQKPAGLMGDDSSKVIKVLAQHNVIVVCFKNLVVCYYFRDSIGFQKIFESEEMENDIDDIALYQNCLVFHPSPASGKLVIGLCQDGSKYIKLWNISFQEHQEAIRTEIGPYALNDHPVDTLFFIGSQLVALSHRKGLVGVYHATSQYWLVQGLKEYKGQSITAYDKAATNFLLLGSKVGSLYLIDMQKFPLRMKDGDLLINELYQDPENEEITAISCYLTQDPKNDGNWVEIAYGTADGTVRVLIQHPETGGHGPVLFLTFKVHLHGISSIMLSQSHLISMCSKRHVRTWTMTRFRGRISTQPGSTPHASFRVLSIDDLHMEEDCCQSLGSSSSTSTGTRGMSKSVSDLASYNKRYLDVGPFGDQGDGEQLVFIEMYRSQADSIHVLMASDGERKFSLHSVDDSPITTYFVHECDTISMVNRSKRYIFTGHENGNVQIWDLSWALDSASKTPKVDVKPDKELLRQVLL</sequence>
<dbReference type="KEGG" id="tut:107364136"/>
<dbReference type="InterPro" id="IPR000210">
    <property type="entry name" value="BTB/POZ_dom"/>
</dbReference>
<dbReference type="OMA" id="FRTERLH"/>
<dbReference type="SUPFAM" id="SSF50978">
    <property type="entry name" value="WD40 repeat-like"/>
    <property type="match status" value="1"/>
</dbReference>
<dbReference type="SMART" id="SM00225">
    <property type="entry name" value="BTB"/>
    <property type="match status" value="1"/>
</dbReference>
<dbReference type="InterPro" id="IPR047876">
    <property type="entry name" value="SHKBP1/KCTD3"/>
</dbReference>
<dbReference type="InterPro" id="IPR011333">
    <property type="entry name" value="SKP1/BTB/POZ_sf"/>
</dbReference>
<dbReference type="EnsemblMetazoa" id="tetur11g03810.1">
    <property type="protein sequence ID" value="tetur11g03810.1"/>
    <property type="gene ID" value="tetur11g03810"/>
</dbReference>
<dbReference type="Gene3D" id="2.130.10.10">
    <property type="entry name" value="YVTN repeat-like/Quinoprotein amine dehydrogenase"/>
    <property type="match status" value="2"/>
</dbReference>
<feature type="domain" description="BTB" evidence="1">
    <location>
        <begin position="5"/>
        <end position="75"/>
    </location>
</feature>
<dbReference type="GO" id="GO:0051260">
    <property type="term" value="P:protein homooligomerization"/>
    <property type="evidence" value="ECO:0007669"/>
    <property type="project" value="InterPro"/>
</dbReference>
<dbReference type="SMART" id="SM00320">
    <property type="entry name" value="WD40"/>
    <property type="match status" value="3"/>
</dbReference>
<dbReference type="HOGENOM" id="CLU_012214_0_1_1"/>
<evidence type="ECO:0000313" key="2">
    <source>
        <dbReference type="EnsemblMetazoa" id="tetur11g03810.1"/>
    </source>
</evidence>
<proteinExistence type="predicted"/>
<dbReference type="InterPro" id="IPR036322">
    <property type="entry name" value="WD40_repeat_dom_sf"/>
</dbReference>
<dbReference type="InterPro" id="IPR015943">
    <property type="entry name" value="WD40/YVTN_repeat-like_dom_sf"/>
</dbReference>
<reference evidence="2" key="2">
    <citation type="submission" date="2015-06" db="UniProtKB">
        <authorList>
            <consortium name="EnsemblMetazoa"/>
        </authorList>
    </citation>
    <scope>IDENTIFICATION</scope>
</reference>
<evidence type="ECO:0000313" key="3">
    <source>
        <dbReference type="Proteomes" id="UP000015104"/>
    </source>
</evidence>
<evidence type="ECO:0000259" key="1">
    <source>
        <dbReference type="PROSITE" id="PS50097"/>
    </source>
</evidence>
<keyword evidence="3" id="KW-1185">Reference proteome</keyword>
<organism evidence="2 3">
    <name type="scientific">Tetranychus urticae</name>
    <name type="common">Two-spotted spider mite</name>
    <dbReference type="NCBI Taxonomy" id="32264"/>
    <lineage>
        <taxon>Eukaryota</taxon>
        <taxon>Metazoa</taxon>
        <taxon>Ecdysozoa</taxon>
        <taxon>Arthropoda</taxon>
        <taxon>Chelicerata</taxon>
        <taxon>Arachnida</taxon>
        <taxon>Acari</taxon>
        <taxon>Acariformes</taxon>
        <taxon>Trombidiformes</taxon>
        <taxon>Prostigmata</taxon>
        <taxon>Eleutherengona</taxon>
        <taxon>Raphignathae</taxon>
        <taxon>Tetranychoidea</taxon>
        <taxon>Tetranychidae</taxon>
        <taxon>Tetranychus</taxon>
    </lineage>
</organism>
<dbReference type="OrthoDB" id="6409785at2759"/>
<dbReference type="PANTHER" id="PTHR15859:SF1">
    <property type="entry name" value="BTB DOMAIN-CONTAINING PROTEIN"/>
    <property type="match status" value="1"/>
</dbReference>
<dbReference type="Proteomes" id="UP000015104">
    <property type="component" value="Unassembled WGS sequence"/>
</dbReference>
<dbReference type="AlphaFoldDB" id="T1KHB6"/>
<name>T1KHB6_TETUR</name>
<accession>T1KHB6</accession>
<dbReference type="Pfam" id="PF02214">
    <property type="entry name" value="BTB_2"/>
    <property type="match status" value="1"/>
</dbReference>
<dbReference type="InterPro" id="IPR001680">
    <property type="entry name" value="WD40_rpt"/>
</dbReference>